<proteinExistence type="predicted"/>
<dbReference type="RefSeq" id="WP_379026941.1">
    <property type="nucleotide sequence ID" value="NZ_JBHUGY010000076.1"/>
</dbReference>
<sequence length="115" mass="13123">MAASRHHPPQDVYHREFRNVLSAASRAFGSLPRLTRLDGSRFLRRQAKAGHGEPERALEEDKVWDPFLLFPQGVGTALTIQKFREMPDHKPVCLHHNPVRGMHRCVHEIAIADNS</sequence>
<gene>
    <name evidence="1" type="ORF">ACFSQT_36875</name>
</gene>
<dbReference type="Proteomes" id="UP001597349">
    <property type="component" value="Unassembled WGS sequence"/>
</dbReference>
<accession>A0ABW4WPH6</accession>
<protein>
    <submittedName>
        <fullName evidence="1">Uncharacterized protein</fullName>
    </submittedName>
</protein>
<organism evidence="1 2">
    <name type="scientific">Mesorhizobium calcicola</name>
    <dbReference type="NCBI Taxonomy" id="1300310"/>
    <lineage>
        <taxon>Bacteria</taxon>
        <taxon>Pseudomonadati</taxon>
        <taxon>Pseudomonadota</taxon>
        <taxon>Alphaproteobacteria</taxon>
        <taxon>Hyphomicrobiales</taxon>
        <taxon>Phyllobacteriaceae</taxon>
        <taxon>Mesorhizobium</taxon>
    </lineage>
</organism>
<comment type="caution">
    <text evidence="1">The sequence shown here is derived from an EMBL/GenBank/DDBJ whole genome shotgun (WGS) entry which is preliminary data.</text>
</comment>
<evidence type="ECO:0000313" key="1">
    <source>
        <dbReference type="EMBL" id="MFD2058460.1"/>
    </source>
</evidence>
<keyword evidence="2" id="KW-1185">Reference proteome</keyword>
<evidence type="ECO:0000313" key="2">
    <source>
        <dbReference type="Proteomes" id="UP001597349"/>
    </source>
</evidence>
<reference evidence="2" key="1">
    <citation type="journal article" date="2019" name="Int. J. Syst. Evol. Microbiol.">
        <title>The Global Catalogue of Microorganisms (GCM) 10K type strain sequencing project: providing services to taxonomists for standard genome sequencing and annotation.</title>
        <authorList>
            <consortium name="The Broad Institute Genomics Platform"/>
            <consortium name="The Broad Institute Genome Sequencing Center for Infectious Disease"/>
            <person name="Wu L."/>
            <person name="Ma J."/>
        </authorList>
    </citation>
    <scope>NUCLEOTIDE SEQUENCE [LARGE SCALE GENOMIC DNA]</scope>
    <source>
        <strain evidence="2">CGMCC 1.16226</strain>
    </source>
</reference>
<dbReference type="EMBL" id="JBHUGY010000076">
    <property type="protein sequence ID" value="MFD2058460.1"/>
    <property type="molecule type" value="Genomic_DNA"/>
</dbReference>
<name>A0ABW4WPH6_9HYPH</name>